<dbReference type="PANTHER" id="PTHR12612">
    <property type="entry name" value="NUCLEAR TRANSPORT FACTOR 2"/>
    <property type="match status" value="1"/>
</dbReference>
<dbReference type="PROSITE" id="PS50177">
    <property type="entry name" value="NTF2_DOMAIN"/>
    <property type="match status" value="1"/>
</dbReference>
<reference evidence="5" key="1">
    <citation type="submission" date="2013-03" db="EMBL/GenBank/DDBJ databases">
        <title>The Genome Sequence of Anopheles minimus MINIMUS1.</title>
        <authorList>
            <consortium name="The Broad Institute Genomics Platform"/>
            <person name="Neafsey D.E."/>
            <person name="Walton C."/>
            <person name="Walker B."/>
            <person name="Young S.K."/>
            <person name="Zeng Q."/>
            <person name="Gargeya S."/>
            <person name="Fitzgerald M."/>
            <person name="Haas B."/>
            <person name="Abouelleil A."/>
            <person name="Allen A.W."/>
            <person name="Alvarado L."/>
            <person name="Arachchi H.M."/>
            <person name="Berlin A.M."/>
            <person name="Chapman S.B."/>
            <person name="Gainer-Dewar J."/>
            <person name="Goldberg J."/>
            <person name="Griggs A."/>
            <person name="Gujja S."/>
            <person name="Hansen M."/>
            <person name="Howarth C."/>
            <person name="Imamovic A."/>
            <person name="Ireland A."/>
            <person name="Larimer J."/>
            <person name="McCowan C."/>
            <person name="Murphy C."/>
            <person name="Pearson M."/>
            <person name="Poon T.W."/>
            <person name="Priest M."/>
            <person name="Roberts A."/>
            <person name="Saif S."/>
            <person name="Shea T."/>
            <person name="Sisk P."/>
            <person name="Sykes S."/>
            <person name="Wortman J."/>
            <person name="Nusbaum C."/>
            <person name="Birren B."/>
        </authorList>
    </citation>
    <scope>NUCLEOTIDE SEQUENCE [LARGE SCALE GENOMIC DNA]</scope>
    <source>
        <strain evidence="5">MINIMUS1</strain>
    </source>
</reference>
<dbReference type="InterPro" id="IPR032710">
    <property type="entry name" value="NTF2-like_dom_sf"/>
</dbReference>
<name>A0A182WL39_9DIPT</name>
<dbReference type="STRING" id="112268.A0A182WL39"/>
<dbReference type="GO" id="GO:0006606">
    <property type="term" value="P:protein import into nucleus"/>
    <property type="evidence" value="ECO:0007669"/>
    <property type="project" value="UniProtKB-ARBA"/>
</dbReference>
<evidence type="ECO:0000256" key="2">
    <source>
        <dbReference type="ARBA" id="ARBA00022490"/>
    </source>
</evidence>
<dbReference type="InterPro" id="IPR045875">
    <property type="entry name" value="NTF2"/>
</dbReference>
<dbReference type="GO" id="GO:0005635">
    <property type="term" value="C:nuclear envelope"/>
    <property type="evidence" value="ECO:0007669"/>
    <property type="project" value="UniProtKB-ARBA"/>
</dbReference>
<dbReference type="GO" id="GO:0005737">
    <property type="term" value="C:cytoplasm"/>
    <property type="evidence" value="ECO:0007669"/>
    <property type="project" value="UniProtKB-SubCell"/>
</dbReference>
<sequence>MAINPQYEEIGKGFVTQYYALFDDSTQRPSLVNLYNAELSFMTFEGQQIQGAAKILEKLQSLTFQNIKRVLTAVDSQPMFDGGVLINVLGRLQCDEDPPHAYSQTFETKRRIGMLDLPYEAEYRGQLTHLGYNEKDIVKEAFLRQEWNMGSARVLNMLQEANILTASEYILSLDTIELMQQIMNDLLETEYNLLAHIIRYAYQGAGHHNVQSHTLTNILKESFRALLSDLKETPNVIPRSYFHALQPYLLPAELKRVTDEHLQLLLVGCDTIDGLDEAIGKQAQWRDEMKTLRGTVLDCLLRELVHDKAHFIDVLKGFGKTCCPFSIKYALYLLHAMAQTVTLEQSEDKLLKNFLKELFRSVVEMESISEMKLLLLFAREISTANEAILGTYSSWYKQTIGEMTYSVRKHQFISTMEMLTALLPLEQDLEVLEVHSRIAISAPAKCNDYVLSYKQLCRAHIAQLKASGSTTIVLED</sequence>
<dbReference type="EnsemblMetazoa" id="AMIN011118-RA">
    <property type="protein sequence ID" value="AMIN011118-PA"/>
    <property type="gene ID" value="AMIN011118"/>
</dbReference>
<dbReference type="SUPFAM" id="SSF54427">
    <property type="entry name" value="NTF2-like"/>
    <property type="match status" value="1"/>
</dbReference>
<feature type="domain" description="NTF2" evidence="3">
    <location>
        <begin position="10"/>
        <end position="106"/>
    </location>
</feature>
<dbReference type="Proteomes" id="UP000075920">
    <property type="component" value="Unassembled WGS sequence"/>
</dbReference>
<dbReference type="Pfam" id="PF02136">
    <property type="entry name" value="NTF2"/>
    <property type="match status" value="1"/>
</dbReference>
<dbReference type="AlphaFoldDB" id="A0A182WL39"/>
<evidence type="ECO:0000259" key="3">
    <source>
        <dbReference type="PROSITE" id="PS50177"/>
    </source>
</evidence>
<dbReference type="InterPro" id="IPR031729">
    <property type="entry name" value="Fanconi_A_N"/>
</dbReference>
<dbReference type="FunFam" id="3.10.450.50:FF:000005">
    <property type="entry name" value="Nuclear transport factor 2"/>
    <property type="match status" value="1"/>
</dbReference>
<keyword evidence="2" id="KW-0963">Cytoplasm</keyword>
<dbReference type="InterPro" id="IPR018222">
    <property type="entry name" value="Nuclear_transport_factor_2_euk"/>
</dbReference>
<keyword evidence="5" id="KW-1185">Reference proteome</keyword>
<dbReference type="InterPro" id="IPR002075">
    <property type="entry name" value="NTF2_dom"/>
</dbReference>
<evidence type="ECO:0000256" key="1">
    <source>
        <dbReference type="ARBA" id="ARBA00004496"/>
    </source>
</evidence>
<dbReference type="Gene3D" id="3.10.450.50">
    <property type="match status" value="1"/>
</dbReference>
<dbReference type="CDD" id="cd00780">
    <property type="entry name" value="NTF2"/>
    <property type="match status" value="1"/>
</dbReference>
<dbReference type="Pfam" id="PF15865">
    <property type="entry name" value="Fanconi_A_N"/>
    <property type="match status" value="1"/>
</dbReference>
<evidence type="ECO:0000313" key="4">
    <source>
        <dbReference type="EnsemblMetazoa" id="AMIN011118-PA"/>
    </source>
</evidence>
<protein>
    <submittedName>
        <fullName evidence="4">NTF2 domain-containing protein</fullName>
    </submittedName>
</protein>
<proteinExistence type="predicted"/>
<accession>A0A182WL39</accession>
<comment type="subcellular location">
    <subcellularLocation>
        <location evidence="1">Cytoplasm</location>
    </subcellularLocation>
</comment>
<organism evidence="4 5">
    <name type="scientific">Anopheles minimus</name>
    <dbReference type="NCBI Taxonomy" id="112268"/>
    <lineage>
        <taxon>Eukaryota</taxon>
        <taxon>Metazoa</taxon>
        <taxon>Ecdysozoa</taxon>
        <taxon>Arthropoda</taxon>
        <taxon>Hexapoda</taxon>
        <taxon>Insecta</taxon>
        <taxon>Pterygota</taxon>
        <taxon>Neoptera</taxon>
        <taxon>Endopterygota</taxon>
        <taxon>Diptera</taxon>
        <taxon>Nematocera</taxon>
        <taxon>Culicoidea</taxon>
        <taxon>Culicidae</taxon>
        <taxon>Anophelinae</taxon>
        <taxon>Anopheles</taxon>
    </lineage>
</organism>
<evidence type="ECO:0000313" key="5">
    <source>
        <dbReference type="Proteomes" id="UP000075920"/>
    </source>
</evidence>
<dbReference type="VEuPathDB" id="VectorBase:AMIN011118"/>
<reference evidence="4" key="2">
    <citation type="submission" date="2020-05" db="UniProtKB">
        <authorList>
            <consortium name="EnsemblMetazoa"/>
        </authorList>
    </citation>
    <scope>IDENTIFICATION</scope>
    <source>
        <strain evidence="4">MINIMUS1</strain>
    </source>
</reference>